<dbReference type="Pfam" id="PF00975">
    <property type="entry name" value="Thioesterase"/>
    <property type="match status" value="1"/>
</dbReference>
<dbReference type="InterPro" id="IPR012223">
    <property type="entry name" value="TEII"/>
</dbReference>
<dbReference type="GO" id="GO:0008610">
    <property type="term" value="P:lipid biosynthetic process"/>
    <property type="evidence" value="ECO:0007669"/>
    <property type="project" value="TreeGrafter"/>
</dbReference>
<evidence type="ECO:0000256" key="3">
    <source>
        <dbReference type="ARBA" id="ARBA00022801"/>
    </source>
</evidence>
<dbReference type="AlphaFoldDB" id="A0A543FBC5"/>
<dbReference type="InterPro" id="IPR036736">
    <property type="entry name" value="ACP-like_sf"/>
</dbReference>
<proteinExistence type="inferred from homology"/>
<comment type="caution">
    <text evidence="6">The sequence shown here is derived from an EMBL/GenBank/DDBJ whole genome shotgun (WGS) entry which is preliminary data.</text>
</comment>
<sequence>MELRTALNASTGLTLPTAAIFDHKTPAALARYLRKELTAEAPADHEPDGVDDSLYGMFRGAVASGQAAKGFALLRAVAELREQFSSADELDRLPAPTRLAAGTTLPRIICLAPPLATGGAHQYARIASHLRTARDVLALSPIGCRTGEPLPTTETAAVAAMARSVLEAAQGDPFVLVGYSSGGLLAYRVTEHLEATGGPVPTAVVLLDTYKVNVDGEWLLRSMAEHMVSAQSTFGRFDQARLTGMGRYMQFLQEMAPGTVTTPTLFVQCAENFLGSSAEQENWQAEPWDAAHTVVSVPADHFTILEDGSAEVAAAIEDWLES</sequence>
<protein>
    <recommendedName>
        <fullName evidence="2">Thioesterase TesA</fullName>
    </recommendedName>
</protein>
<dbReference type="SUPFAM" id="SSF53474">
    <property type="entry name" value="alpha/beta-Hydrolases"/>
    <property type="match status" value="1"/>
</dbReference>
<dbReference type="PROSITE" id="PS50075">
    <property type="entry name" value="CARRIER"/>
    <property type="match status" value="1"/>
</dbReference>
<dbReference type="InterPro" id="IPR020802">
    <property type="entry name" value="TesA-like"/>
</dbReference>
<dbReference type="InterPro" id="IPR009081">
    <property type="entry name" value="PP-bd_ACP"/>
</dbReference>
<evidence type="ECO:0000256" key="2">
    <source>
        <dbReference type="ARBA" id="ARBA00015007"/>
    </source>
</evidence>
<dbReference type="Gene3D" id="3.40.50.1820">
    <property type="entry name" value="alpha/beta hydrolase"/>
    <property type="match status" value="1"/>
</dbReference>
<dbReference type="GO" id="GO:0016787">
    <property type="term" value="F:hydrolase activity"/>
    <property type="evidence" value="ECO:0007669"/>
    <property type="project" value="UniProtKB-KW"/>
</dbReference>
<dbReference type="InterPro" id="IPR029058">
    <property type="entry name" value="AB_hydrolase_fold"/>
</dbReference>
<evidence type="ECO:0000313" key="7">
    <source>
        <dbReference type="Proteomes" id="UP000316331"/>
    </source>
</evidence>
<feature type="domain" description="Carrier" evidence="5">
    <location>
        <begin position="1"/>
        <end position="37"/>
    </location>
</feature>
<evidence type="ECO:0000259" key="5">
    <source>
        <dbReference type="PROSITE" id="PS50075"/>
    </source>
</evidence>
<dbReference type="Gene3D" id="1.10.1200.10">
    <property type="entry name" value="ACP-like"/>
    <property type="match status" value="1"/>
</dbReference>
<keyword evidence="7" id="KW-1185">Reference proteome</keyword>
<gene>
    <name evidence="6" type="ORF">FB390_2762</name>
</gene>
<evidence type="ECO:0000256" key="4">
    <source>
        <dbReference type="ARBA" id="ARBA00024293"/>
    </source>
</evidence>
<dbReference type="EMBL" id="VFPG01000001">
    <property type="protein sequence ID" value="TQM31109.1"/>
    <property type="molecule type" value="Genomic_DNA"/>
</dbReference>
<comment type="similarity">
    <text evidence="1">Belongs to the thioesterase family.</text>
</comment>
<reference evidence="6 7" key="1">
    <citation type="submission" date="2019-06" db="EMBL/GenBank/DDBJ databases">
        <title>Sequencing the genomes of 1000 actinobacteria strains.</title>
        <authorList>
            <person name="Klenk H.-P."/>
        </authorList>
    </citation>
    <scope>NUCLEOTIDE SEQUENCE [LARGE SCALE GENOMIC DNA]</scope>
    <source>
        <strain evidence="6 7">DSM 103495</strain>
    </source>
</reference>
<organism evidence="6 7">
    <name type="scientific">Nocardia bhagyanarayanae</name>
    <dbReference type="NCBI Taxonomy" id="1215925"/>
    <lineage>
        <taxon>Bacteria</taxon>
        <taxon>Bacillati</taxon>
        <taxon>Actinomycetota</taxon>
        <taxon>Actinomycetes</taxon>
        <taxon>Mycobacteriales</taxon>
        <taxon>Nocardiaceae</taxon>
        <taxon>Nocardia</taxon>
    </lineage>
</organism>
<dbReference type="InterPro" id="IPR001031">
    <property type="entry name" value="Thioesterase"/>
</dbReference>
<dbReference type="PANTHER" id="PTHR11487">
    <property type="entry name" value="THIOESTERASE"/>
    <property type="match status" value="1"/>
</dbReference>
<evidence type="ECO:0000256" key="1">
    <source>
        <dbReference type="ARBA" id="ARBA00007169"/>
    </source>
</evidence>
<name>A0A543FBC5_9NOCA</name>
<accession>A0A543FBC5</accession>
<keyword evidence="3" id="KW-0378">Hydrolase</keyword>
<dbReference type="Proteomes" id="UP000316331">
    <property type="component" value="Unassembled WGS sequence"/>
</dbReference>
<dbReference type="SMART" id="SM00824">
    <property type="entry name" value="PKS_TE"/>
    <property type="match status" value="1"/>
</dbReference>
<comment type="catalytic activity">
    <reaction evidence="4">
        <text>a fatty acyl-CoA + H2O = a fatty acid + CoA + H(+)</text>
        <dbReference type="Rhea" id="RHEA:16781"/>
        <dbReference type="ChEBI" id="CHEBI:15377"/>
        <dbReference type="ChEBI" id="CHEBI:15378"/>
        <dbReference type="ChEBI" id="CHEBI:28868"/>
        <dbReference type="ChEBI" id="CHEBI:57287"/>
        <dbReference type="ChEBI" id="CHEBI:77636"/>
    </reaction>
</comment>
<evidence type="ECO:0000313" key="6">
    <source>
        <dbReference type="EMBL" id="TQM31109.1"/>
    </source>
</evidence>
<dbReference type="PANTHER" id="PTHR11487:SF0">
    <property type="entry name" value="S-ACYL FATTY ACID SYNTHASE THIOESTERASE, MEDIUM CHAIN"/>
    <property type="match status" value="1"/>
</dbReference>